<proteinExistence type="predicted"/>
<name>A0AC60PX31_IXOPE</name>
<gene>
    <name evidence="1" type="ORF">HPB47_027156</name>
</gene>
<comment type="caution">
    <text evidence="1">The sequence shown here is derived from an EMBL/GenBank/DDBJ whole genome shotgun (WGS) entry which is preliminary data.</text>
</comment>
<protein>
    <submittedName>
        <fullName evidence="1">Uncharacterized protein</fullName>
    </submittedName>
</protein>
<accession>A0AC60PX31</accession>
<sequence length="171" mass="19702">MLVVDSTALRSESNGDLDGMVFTTMGESFRCGDCGSLFSSKDYLERHWKMTHNRKEGRHLCSYCGYSSDIRAHVISHERTHTGERPFKCATCGKEFAQKNRLITHQRIHTGERPYKCDVCGQGFKQVVHMTIHKRLHTGDCPYVCEECGRAFNQKGTLVRHAQTHLRRLRR</sequence>
<reference evidence="1 2" key="1">
    <citation type="journal article" date="2020" name="Cell">
        <title>Large-Scale Comparative Analyses of Tick Genomes Elucidate Their Genetic Diversity and Vector Capacities.</title>
        <authorList>
            <consortium name="Tick Genome and Microbiome Consortium (TIGMIC)"/>
            <person name="Jia N."/>
            <person name="Wang J."/>
            <person name="Shi W."/>
            <person name="Du L."/>
            <person name="Sun Y."/>
            <person name="Zhan W."/>
            <person name="Jiang J.F."/>
            <person name="Wang Q."/>
            <person name="Zhang B."/>
            <person name="Ji P."/>
            <person name="Bell-Sakyi L."/>
            <person name="Cui X.M."/>
            <person name="Yuan T.T."/>
            <person name="Jiang B.G."/>
            <person name="Yang W.F."/>
            <person name="Lam T.T."/>
            <person name="Chang Q.C."/>
            <person name="Ding S.J."/>
            <person name="Wang X.J."/>
            <person name="Zhu J.G."/>
            <person name="Ruan X.D."/>
            <person name="Zhao L."/>
            <person name="Wei J.T."/>
            <person name="Ye R.Z."/>
            <person name="Que T.C."/>
            <person name="Du C.H."/>
            <person name="Zhou Y.H."/>
            <person name="Cheng J.X."/>
            <person name="Dai P.F."/>
            <person name="Guo W.B."/>
            <person name="Han X.H."/>
            <person name="Huang E.J."/>
            <person name="Li L.F."/>
            <person name="Wei W."/>
            <person name="Gao Y.C."/>
            <person name="Liu J.Z."/>
            <person name="Shao H.Z."/>
            <person name="Wang X."/>
            <person name="Wang C.C."/>
            <person name="Yang T.C."/>
            <person name="Huo Q.B."/>
            <person name="Li W."/>
            <person name="Chen H.Y."/>
            <person name="Chen S.E."/>
            <person name="Zhou L.G."/>
            <person name="Ni X.B."/>
            <person name="Tian J.H."/>
            <person name="Sheng Y."/>
            <person name="Liu T."/>
            <person name="Pan Y.S."/>
            <person name="Xia L.Y."/>
            <person name="Li J."/>
            <person name="Zhao F."/>
            <person name="Cao W.C."/>
        </authorList>
    </citation>
    <scope>NUCLEOTIDE SEQUENCE [LARGE SCALE GENOMIC DNA]</scope>
    <source>
        <strain evidence="1">Iper-2018</strain>
    </source>
</reference>
<keyword evidence="2" id="KW-1185">Reference proteome</keyword>
<organism evidence="1 2">
    <name type="scientific">Ixodes persulcatus</name>
    <name type="common">Taiga tick</name>
    <dbReference type="NCBI Taxonomy" id="34615"/>
    <lineage>
        <taxon>Eukaryota</taxon>
        <taxon>Metazoa</taxon>
        <taxon>Ecdysozoa</taxon>
        <taxon>Arthropoda</taxon>
        <taxon>Chelicerata</taxon>
        <taxon>Arachnida</taxon>
        <taxon>Acari</taxon>
        <taxon>Parasitiformes</taxon>
        <taxon>Ixodida</taxon>
        <taxon>Ixodoidea</taxon>
        <taxon>Ixodidae</taxon>
        <taxon>Ixodinae</taxon>
        <taxon>Ixodes</taxon>
    </lineage>
</organism>
<dbReference type="Proteomes" id="UP000805193">
    <property type="component" value="Unassembled WGS sequence"/>
</dbReference>
<dbReference type="EMBL" id="JABSTQ010009808">
    <property type="protein sequence ID" value="KAG0425696.1"/>
    <property type="molecule type" value="Genomic_DNA"/>
</dbReference>
<evidence type="ECO:0000313" key="1">
    <source>
        <dbReference type="EMBL" id="KAG0425696.1"/>
    </source>
</evidence>
<evidence type="ECO:0000313" key="2">
    <source>
        <dbReference type="Proteomes" id="UP000805193"/>
    </source>
</evidence>